<comment type="caution">
    <text evidence="2">The sequence shown here is derived from an EMBL/GenBank/DDBJ whole genome shotgun (WGS) entry which is preliminary data.</text>
</comment>
<dbReference type="EMBL" id="JBBNFP010000020">
    <property type="protein sequence ID" value="MEQ2486709.1"/>
    <property type="molecule type" value="Genomic_DNA"/>
</dbReference>
<reference evidence="2 3" key="1">
    <citation type="submission" date="2024-04" db="EMBL/GenBank/DDBJ databases">
        <title>Human intestinal bacterial collection.</title>
        <authorList>
            <person name="Pauvert C."/>
            <person name="Hitch T.C.A."/>
            <person name="Clavel T."/>
        </authorList>
    </citation>
    <scope>NUCLEOTIDE SEQUENCE [LARGE SCALE GENOMIC DNA]</scope>
    <source>
        <strain evidence="2 3">CLA-AA-H145</strain>
    </source>
</reference>
<protein>
    <submittedName>
        <fullName evidence="2">DUF5030 domain-containing protein</fullName>
    </submittedName>
</protein>
<dbReference type="Pfam" id="PF16433">
    <property type="entry name" value="DUF5030"/>
    <property type="match status" value="1"/>
</dbReference>
<feature type="chain" id="PRO_5047418289" evidence="1">
    <location>
        <begin position="22"/>
        <end position="302"/>
    </location>
</feature>
<keyword evidence="3" id="KW-1185">Reference proteome</keyword>
<evidence type="ECO:0000313" key="2">
    <source>
        <dbReference type="EMBL" id="MEQ2486709.1"/>
    </source>
</evidence>
<accession>A0ABV1FQU1</accession>
<evidence type="ECO:0000256" key="1">
    <source>
        <dbReference type="SAM" id="SignalP"/>
    </source>
</evidence>
<organism evidence="2 3">
    <name type="scientific">Hallella faecis</name>
    <dbReference type="NCBI Taxonomy" id="2841596"/>
    <lineage>
        <taxon>Bacteria</taxon>
        <taxon>Pseudomonadati</taxon>
        <taxon>Bacteroidota</taxon>
        <taxon>Bacteroidia</taxon>
        <taxon>Bacteroidales</taxon>
        <taxon>Prevotellaceae</taxon>
        <taxon>Hallella</taxon>
    </lineage>
</organism>
<dbReference type="RefSeq" id="WP_215759792.1">
    <property type="nucleotide sequence ID" value="NZ_JAHKBE010000020.1"/>
</dbReference>
<gene>
    <name evidence="2" type="ORF">AAAT34_06535</name>
</gene>
<feature type="signal peptide" evidence="1">
    <location>
        <begin position="1"/>
        <end position="21"/>
    </location>
</feature>
<evidence type="ECO:0000313" key="3">
    <source>
        <dbReference type="Proteomes" id="UP001487296"/>
    </source>
</evidence>
<name>A0ABV1FQU1_9BACT</name>
<dbReference type="InterPro" id="IPR032211">
    <property type="entry name" value="DUF5030"/>
</dbReference>
<keyword evidence="1" id="KW-0732">Signal</keyword>
<sequence length="302" mass="35549">MKKGVTIVLLLALWPFATCYAQLQKDGEWLNYNLNKEWQTYQYRSKDDLYLLREKYFRDTITIDEMKAAFRTNKDKPFNFSPYSGHDSIFSFRGNLLNLVRPKAKGLPLKRFYMNPNKTKEEAKLLDGDLVFLRYPQHYMGYVVSPQPLLETFDKGRIMGREGVIMWGEASFFSQAQRVIGYLDGTWEGHLRGGTLMMGILMGKDEPPQPNRPERTFSVLLYEKPGAQKGYDVALLEPNDPDDVTRRDFLWMKQFVEKLPQGTFRPYYTTDFRILPARYYRVTVNKCGWLVEDYMVINKKKR</sequence>
<proteinExistence type="predicted"/>
<dbReference type="Proteomes" id="UP001487296">
    <property type="component" value="Unassembled WGS sequence"/>
</dbReference>